<keyword evidence="2" id="KW-0333">Golgi apparatus</keyword>
<dbReference type="GO" id="GO:0012507">
    <property type="term" value="C:ER to Golgi transport vesicle membrane"/>
    <property type="evidence" value="ECO:0007669"/>
    <property type="project" value="TreeGrafter"/>
</dbReference>
<feature type="compositionally biased region" description="Low complexity" evidence="4">
    <location>
        <begin position="1379"/>
        <end position="1393"/>
    </location>
</feature>
<evidence type="ECO:0000313" key="8">
    <source>
        <dbReference type="Proteomes" id="UP000053890"/>
    </source>
</evidence>
<feature type="compositionally biased region" description="Acidic residues" evidence="4">
    <location>
        <begin position="862"/>
        <end position="884"/>
    </location>
</feature>
<feature type="compositionally biased region" description="Low complexity" evidence="4">
    <location>
        <begin position="1134"/>
        <end position="1152"/>
    </location>
</feature>
<feature type="region of interest" description="Disordered" evidence="4">
    <location>
        <begin position="848"/>
        <end position="1018"/>
    </location>
</feature>
<reference evidence="7 8" key="1">
    <citation type="journal article" date="2015" name="Front. Microbiol.">
        <title>Genome sequence of the plant growth promoting endophytic yeast Rhodotorula graminis WP1.</title>
        <authorList>
            <person name="Firrincieli A."/>
            <person name="Otillar R."/>
            <person name="Salamov A."/>
            <person name="Schmutz J."/>
            <person name="Khan Z."/>
            <person name="Redman R.S."/>
            <person name="Fleck N.D."/>
            <person name="Lindquist E."/>
            <person name="Grigoriev I.V."/>
            <person name="Doty S.L."/>
        </authorList>
    </citation>
    <scope>NUCLEOTIDE SEQUENCE [LARGE SCALE GENOMIC DNA]</scope>
    <source>
        <strain evidence="7 8">WP1</strain>
    </source>
</reference>
<dbReference type="GO" id="GO:0005795">
    <property type="term" value="C:Golgi stack"/>
    <property type="evidence" value="ECO:0007669"/>
    <property type="project" value="TreeGrafter"/>
</dbReference>
<dbReference type="InterPro" id="IPR024095">
    <property type="entry name" value="Vesicle_P115"/>
</dbReference>
<gene>
    <name evidence="7" type="ORF">RHOBADRAFT_51083</name>
</gene>
<dbReference type="Pfam" id="PF04869">
    <property type="entry name" value="Uso1_p115_head"/>
    <property type="match status" value="1"/>
</dbReference>
<feature type="compositionally biased region" description="Basic residues" evidence="4">
    <location>
        <begin position="848"/>
        <end position="857"/>
    </location>
</feature>
<dbReference type="GO" id="GO:0005783">
    <property type="term" value="C:endoplasmic reticulum"/>
    <property type="evidence" value="ECO:0007669"/>
    <property type="project" value="TreeGrafter"/>
</dbReference>
<evidence type="ECO:0000256" key="1">
    <source>
        <dbReference type="ARBA" id="ARBA00004555"/>
    </source>
</evidence>
<keyword evidence="8" id="KW-1185">Reference proteome</keyword>
<feature type="compositionally biased region" description="Basic and acidic residues" evidence="4">
    <location>
        <begin position="1172"/>
        <end position="1182"/>
    </location>
</feature>
<dbReference type="GeneID" id="28976093"/>
<proteinExistence type="predicted"/>
<feature type="compositionally biased region" description="Pro residues" evidence="4">
    <location>
        <begin position="1361"/>
        <end position="1373"/>
    </location>
</feature>
<evidence type="ECO:0000259" key="5">
    <source>
        <dbReference type="Pfam" id="PF04869"/>
    </source>
</evidence>
<feature type="compositionally biased region" description="Basic and acidic residues" evidence="4">
    <location>
        <begin position="386"/>
        <end position="396"/>
    </location>
</feature>
<protein>
    <recommendedName>
        <fullName evidence="9">Vesicle tethering protein Uso1/P115-like head domain-containing protein</fullName>
    </recommendedName>
</protein>
<dbReference type="OrthoDB" id="198977at2759"/>
<feature type="compositionally biased region" description="Pro residues" evidence="4">
    <location>
        <begin position="1503"/>
        <end position="1517"/>
    </location>
</feature>
<feature type="domain" description="Vesicle tethering protein Uso1/P115-like head" evidence="5">
    <location>
        <begin position="445"/>
        <end position="745"/>
    </location>
</feature>
<dbReference type="GO" id="GO:0006888">
    <property type="term" value="P:endoplasmic reticulum to Golgi vesicle-mediated transport"/>
    <property type="evidence" value="ECO:0007669"/>
    <property type="project" value="TreeGrafter"/>
</dbReference>
<feature type="compositionally biased region" description="Pro residues" evidence="4">
    <location>
        <begin position="1048"/>
        <end position="1076"/>
    </location>
</feature>
<dbReference type="STRING" id="578459.A0A194SDE1"/>
<evidence type="ECO:0000313" key="7">
    <source>
        <dbReference type="EMBL" id="KPV78639.1"/>
    </source>
</evidence>
<dbReference type="GO" id="GO:0000139">
    <property type="term" value="C:Golgi membrane"/>
    <property type="evidence" value="ECO:0007669"/>
    <property type="project" value="InterPro"/>
</dbReference>
<dbReference type="GO" id="GO:0048211">
    <property type="term" value="P:Golgi vesicle docking"/>
    <property type="evidence" value="ECO:0007669"/>
    <property type="project" value="TreeGrafter"/>
</dbReference>
<dbReference type="PANTHER" id="PTHR10013:SF0">
    <property type="entry name" value="GENERAL VESICULAR TRANSPORT FACTOR P115"/>
    <property type="match status" value="1"/>
</dbReference>
<dbReference type="RefSeq" id="XP_018274688.1">
    <property type="nucleotide sequence ID" value="XM_018415645.1"/>
</dbReference>
<feature type="compositionally biased region" description="Low complexity" evidence="4">
    <location>
        <begin position="1464"/>
        <end position="1473"/>
    </location>
</feature>
<feature type="compositionally biased region" description="Low complexity" evidence="4">
    <location>
        <begin position="960"/>
        <end position="987"/>
    </location>
</feature>
<dbReference type="InterPro" id="IPR011989">
    <property type="entry name" value="ARM-like"/>
</dbReference>
<dbReference type="GO" id="GO:0006886">
    <property type="term" value="P:intracellular protein transport"/>
    <property type="evidence" value="ECO:0007669"/>
    <property type="project" value="InterPro"/>
</dbReference>
<dbReference type="InterPro" id="IPR006955">
    <property type="entry name" value="Uso1_p115_C"/>
</dbReference>
<feature type="compositionally biased region" description="Low complexity" evidence="4">
    <location>
        <begin position="1550"/>
        <end position="1585"/>
    </location>
</feature>
<name>A0A194SDE1_RHOGW</name>
<sequence length="1642" mass="171272">MFSTLARGYGALQASTQPQSATSTIDRLCDRLLSGDERDDRKAALLGLKGLSRDWKAEVGSRALPILLGVLEEDAAEDTEMAKAVVETLSLLCEVEEHDGRPVRDDSGLRNTDVFLATPSALHNLLTLLTPSHFYLRFFSLQLLGILLANRPQQVQQYVLTAAGGIGRLVETLDDSREIIRNESLLLLIALTTQNADIQKLLAFEGAFDKLFNIVRQEGGIGSGGIVVQDCLAAIGGLLRWNVSNQNYFRETSCIPILAPLLLFPRPNALSAQSLATFAFQSWSEQKVINAGLVISLVRMLVGGAGGSGRSQNQDALLKTGLTRCLIELALASNAPAVLKSQSLNALADIMRSSPDNQTLLTSLIVTPLIPPVTPSSPETYVGEDGMEHPRSSVDQDRDEDDDEHAQHHRAPPPTKWRRGTPVPAVVAVTALSVNGDGTPGREGLRVRAAAANLFTSYVAGSNDTQLGILSTMSAPQPDHGDEGGQSTSSAGSIILHALRVFPAPSASRGGGDQLDSYVPFFAALLFSHLICHSEVCKEAARRIYFQGDDTEPGGAGDPDERASLVGILVGNLMMAQREQAHSVNAGLGPERGLEWSRVMVGYLTALSVWLWESPHTVKEFLSEGSNLQVLIQPITQSSGVDSIIQGLCTFLLGICYEFNREPGPISRDTLHPILQSRVGPDQFVSRILRMREDPRFRNVGPNALELIDDDEALADDLGEEDGLWFDFAFVEFLKTNYVSVQRAILVDPHATSLTGRSMDGVSPEVLAALRSSLAAQTKEIDELREHVHALEAHREQERAAVEHEFNSLNDTIVSLRTQLAALQDEKDDDDREQEDLLVLLEELSEKRRRDKRRLRKAGLEVSEDEEGAADGEEETGSEGELEEEQARAPQQPQEPSGATSAPDFAPAVVDTAPLAASPAPPPTTSYDPAPVPSDSSPSPTPSSPPAAAEAAPLPPISPPLAAAPELAPALAAEPIFQDYEPAPQQRQDAEPEQPEQAAPVEKEKTPEALSSSAANGVSAVESVVAPVVAPLVELASELVDAVKSAPEPEPAAEPAPASSAPPPASAFTAAPPPPRASHFPTTSAASFNRAHGLPPAEAIEPVVEVDERNPGPRAGVPPPPKALGGARPLVNLRAGRAAPGSPRRAGAAPQRAKVEPIANPFGLPAPPQLVDEDKQDGVEVKADDEDVTLAPPSSPPPAPAATAQQDVEAEEMDEEVVDLAQPPFSAPTGSPAAPNAQQEAQTTGVSDKADRRTSVDDRLAAAFGGSGDSAFSYSPPGSFAPVAPASTSDSKDASSLFGSPRSNGGGHDAASLFNSASSAGGAAASSLASLFGAGAAATSSNFASLFGGGSPKSSSRHSPAPAPPRSAFSPPPAREESASPFLPNRAAAASPFAPAPPPPRREQAASPFAPAPPPPRREQAASPFPPAPPPPKREQASSPFTPAPLPPRREAAASPFAPARQGAASPFPANALAPPPPASSLAAVPASAPTPAPEASLAPAHVPAPAPAPAPAPPRQNAPSPFATSSSSQPARDTSSLFGGPPSKQDAMAFFAAPHQQQHAASAAGQGAPSSSSSSAVSSAVSSAPFGLRPAPAGTSPFGGSSTSVGSGADEANSPFGPPAQQQRRDEPHAFAARDVSSLFG</sequence>
<feature type="compositionally biased region" description="Acidic residues" evidence="4">
    <location>
        <begin position="1208"/>
        <end position="1218"/>
    </location>
</feature>
<organism evidence="7 8">
    <name type="scientific">Rhodotorula graminis (strain WP1)</name>
    <dbReference type="NCBI Taxonomy" id="578459"/>
    <lineage>
        <taxon>Eukaryota</taxon>
        <taxon>Fungi</taxon>
        <taxon>Dikarya</taxon>
        <taxon>Basidiomycota</taxon>
        <taxon>Pucciniomycotina</taxon>
        <taxon>Microbotryomycetes</taxon>
        <taxon>Sporidiobolales</taxon>
        <taxon>Sporidiobolaceae</taxon>
        <taxon>Rhodotorula</taxon>
    </lineage>
</organism>
<dbReference type="SUPFAM" id="SSF48371">
    <property type="entry name" value="ARM repeat"/>
    <property type="match status" value="1"/>
</dbReference>
<dbReference type="Gene3D" id="1.25.10.10">
    <property type="entry name" value="Leucine-rich Repeat Variant"/>
    <property type="match status" value="1"/>
</dbReference>
<evidence type="ECO:0008006" key="9">
    <source>
        <dbReference type="Google" id="ProtNLM"/>
    </source>
</evidence>
<feature type="compositionally biased region" description="Low complexity" evidence="4">
    <location>
        <begin position="1310"/>
        <end position="1319"/>
    </location>
</feature>
<comment type="subcellular location">
    <subcellularLocation>
        <location evidence="1">Golgi apparatus</location>
    </subcellularLocation>
</comment>
<evidence type="ECO:0000259" key="6">
    <source>
        <dbReference type="Pfam" id="PF04871"/>
    </source>
</evidence>
<feature type="compositionally biased region" description="Low complexity" evidence="4">
    <location>
        <begin position="925"/>
        <end position="938"/>
    </location>
</feature>
<feature type="compositionally biased region" description="Low complexity" evidence="4">
    <location>
        <begin position="1261"/>
        <end position="1275"/>
    </location>
</feature>
<feature type="compositionally biased region" description="Polar residues" evidence="4">
    <location>
        <begin position="1523"/>
        <end position="1538"/>
    </location>
</feature>
<feature type="region of interest" description="Disordered" evidence="4">
    <location>
        <begin position="1342"/>
        <end position="1642"/>
    </location>
</feature>
<dbReference type="InterPro" id="IPR006953">
    <property type="entry name" value="Vesicle_Uso1_P115_head"/>
</dbReference>
<dbReference type="GO" id="GO:0048280">
    <property type="term" value="P:vesicle fusion with Golgi apparatus"/>
    <property type="evidence" value="ECO:0007669"/>
    <property type="project" value="InterPro"/>
</dbReference>
<dbReference type="EMBL" id="KQ474073">
    <property type="protein sequence ID" value="KPV78639.1"/>
    <property type="molecule type" value="Genomic_DNA"/>
</dbReference>
<feature type="region of interest" description="Disordered" evidence="4">
    <location>
        <begin position="1043"/>
        <end position="1319"/>
    </location>
</feature>
<dbReference type="OMA" id="FQSWSEQ"/>
<feature type="compositionally biased region" description="Basic residues" evidence="4">
    <location>
        <begin position="407"/>
        <end position="419"/>
    </location>
</feature>
<dbReference type="InterPro" id="IPR016024">
    <property type="entry name" value="ARM-type_fold"/>
</dbReference>
<feature type="compositionally biased region" description="Polar residues" evidence="4">
    <location>
        <begin position="1236"/>
        <end position="1246"/>
    </location>
</feature>
<dbReference type="Pfam" id="PF04871">
    <property type="entry name" value="Uso1_p115_C"/>
    <property type="match status" value="1"/>
</dbReference>
<accession>A0A194SDE1</accession>
<evidence type="ECO:0000256" key="3">
    <source>
        <dbReference type="ARBA" id="ARBA00023054"/>
    </source>
</evidence>
<keyword evidence="3" id="KW-0175">Coiled coil</keyword>
<feature type="region of interest" description="Disordered" evidence="4">
    <location>
        <begin position="375"/>
        <end position="420"/>
    </location>
</feature>
<evidence type="ECO:0000256" key="2">
    <source>
        <dbReference type="ARBA" id="ARBA00023034"/>
    </source>
</evidence>
<feature type="compositionally biased region" description="Low complexity" evidence="4">
    <location>
        <begin position="1480"/>
        <end position="1502"/>
    </location>
</feature>
<evidence type="ECO:0000256" key="4">
    <source>
        <dbReference type="SAM" id="MobiDB-lite"/>
    </source>
</evidence>
<dbReference type="PANTHER" id="PTHR10013">
    <property type="entry name" value="GENERAL VESICULAR TRANSPORT FACTOR P115"/>
    <property type="match status" value="1"/>
</dbReference>
<feature type="compositionally biased region" description="Basic and acidic residues" evidence="4">
    <location>
        <begin position="1248"/>
        <end position="1260"/>
    </location>
</feature>
<dbReference type="Proteomes" id="UP000053890">
    <property type="component" value="Unassembled WGS sequence"/>
</dbReference>
<feature type="domain" description="Uso1/p115-like vesicle tethering protein C-terminal" evidence="6">
    <location>
        <begin position="770"/>
        <end position="878"/>
    </location>
</feature>